<dbReference type="AlphaFoldDB" id="A0A831RX05"/>
<dbReference type="FunFam" id="3.30.70.270:FF:000001">
    <property type="entry name" value="Diguanylate cyclase domain protein"/>
    <property type="match status" value="1"/>
</dbReference>
<dbReference type="PANTHER" id="PTHR45138">
    <property type="entry name" value="REGULATORY COMPONENTS OF SENSORY TRANSDUCTION SYSTEM"/>
    <property type="match status" value="1"/>
</dbReference>
<comment type="cofactor">
    <cofactor evidence="1">
        <name>Mg(2+)</name>
        <dbReference type="ChEBI" id="CHEBI:18420"/>
    </cofactor>
</comment>
<evidence type="ECO:0000256" key="4">
    <source>
        <dbReference type="PROSITE-ProRule" id="PRU00339"/>
    </source>
</evidence>
<feature type="region of interest" description="Disordered" evidence="6">
    <location>
        <begin position="1"/>
        <end position="51"/>
    </location>
</feature>
<dbReference type="CDD" id="cd01949">
    <property type="entry name" value="GGDEF"/>
    <property type="match status" value="1"/>
</dbReference>
<dbReference type="EMBL" id="DRLF01000136">
    <property type="protein sequence ID" value="HEC05923.1"/>
    <property type="molecule type" value="Genomic_DNA"/>
</dbReference>
<evidence type="ECO:0000256" key="5">
    <source>
        <dbReference type="SAM" id="Coils"/>
    </source>
</evidence>
<comment type="caution">
    <text evidence="8">The sequence shown here is derived from an EMBL/GenBank/DDBJ whole genome shotgun (WGS) entry which is preliminary data.</text>
</comment>
<feature type="compositionally biased region" description="Basic and acidic residues" evidence="6">
    <location>
        <begin position="16"/>
        <end position="51"/>
    </location>
</feature>
<evidence type="ECO:0000256" key="3">
    <source>
        <dbReference type="ARBA" id="ARBA00034247"/>
    </source>
</evidence>
<feature type="domain" description="GGDEF" evidence="7">
    <location>
        <begin position="434"/>
        <end position="565"/>
    </location>
</feature>
<dbReference type="Proteomes" id="UP000886339">
    <property type="component" value="Unassembled WGS sequence"/>
</dbReference>
<keyword evidence="5" id="KW-0175">Coiled coil</keyword>
<feature type="repeat" description="TPR" evidence="4">
    <location>
        <begin position="157"/>
        <end position="190"/>
    </location>
</feature>
<comment type="catalytic activity">
    <reaction evidence="3">
        <text>2 GTP = 3',3'-c-di-GMP + 2 diphosphate</text>
        <dbReference type="Rhea" id="RHEA:24898"/>
        <dbReference type="ChEBI" id="CHEBI:33019"/>
        <dbReference type="ChEBI" id="CHEBI:37565"/>
        <dbReference type="ChEBI" id="CHEBI:58805"/>
        <dbReference type="EC" id="2.7.7.65"/>
    </reaction>
</comment>
<evidence type="ECO:0000313" key="8">
    <source>
        <dbReference type="EMBL" id="HEC05923.1"/>
    </source>
</evidence>
<evidence type="ECO:0000256" key="2">
    <source>
        <dbReference type="ARBA" id="ARBA00012528"/>
    </source>
</evidence>
<dbReference type="InterPro" id="IPR029787">
    <property type="entry name" value="Nucleotide_cyclase"/>
</dbReference>
<dbReference type="InterPro" id="IPR000160">
    <property type="entry name" value="GGDEF_dom"/>
</dbReference>
<proteinExistence type="predicted"/>
<gene>
    <name evidence="8" type="ORF">ENJ12_03675</name>
</gene>
<dbReference type="InterPro" id="IPR050469">
    <property type="entry name" value="Diguanylate_Cyclase"/>
</dbReference>
<keyword evidence="4" id="KW-0802">TPR repeat</keyword>
<dbReference type="InterPro" id="IPR011990">
    <property type="entry name" value="TPR-like_helical_dom_sf"/>
</dbReference>
<dbReference type="Gene3D" id="1.25.40.10">
    <property type="entry name" value="Tetratricopeptide repeat domain"/>
    <property type="match status" value="1"/>
</dbReference>
<name>A0A831RX05_9GAMM</name>
<dbReference type="PROSITE" id="PS50005">
    <property type="entry name" value="TPR"/>
    <property type="match status" value="2"/>
</dbReference>
<dbReference type="Pfam" id="PF13424">
    <property type="entry name" value="TPR_12"/>
    <property type="match status" value="2"/>
</dbReference>
<dbReference type="Pfam" id="PF00990">
    <property type="entry name" value="GGDEF"/>
    <property type="match status" value="1"/>
</dbReference>
<feature type="coiled-coil region" evidence="5">
    <location>
        <begin position="369"/>
        <end position="410"/>
    </location>
</feature>
<dbReference type="SMART" id="SM00267">
    <property type="entry name" value="GGDEF"/>
    <property type="match status" value="1"/>
</dbReference>
<dbReference type="PANTHER" id="PTHR45138:SF9">
    <property type="entry name" value="DIGUANYLATE CYCLASE DGCM-RELATED"/>
    <property type="match status" value="1"/>
</dbReference>
<reference evidence="8" key="1">
    <citation type="journal article" date="2020" name="mSystems">
        <title>Genome- and Community-Level Interaction Insights into Carbon Utilization and Element Cycling Functions of Hydrothermarchaeota in Hydrothermal Sediment.</title>
        <authorList>
            <person name="Zhou Z."/>
            <person name="Liu Y."/>
            <person name="Xu W."/>
            <person name="Pan J."/>
            <person name="Luo Z.H."/>
            <person name="Li M."/>
        </authorList>
    </citation>
    <scope>NUCLEOTIDE SEQUENCE [LARGE SCALE GENOMIC DNA]</scope>
    <source>
        <strain evidence="8">HyVt-458</strain>
    </source>
</reference>
<accession>A0A831RX05</accession>
<evidence type="ECO:0000256" key="6">
    <source>
        <dbReference type="SAM" id="MobiDB-lite"/>
    </source>
</evidence>
<dbReference type="EC" id="2.7.7.65" evidence="2"/>
<dbReference type="Gene3D" id="3.30.70.270">
    <property type="match status" value="1"/>
</dbReference>
<dbReference type="NCBIfam" id="TIGR00254">
    <property type="entry name" value="GGDEF"/>
    <property type="match status" value="1"/>
</dbReference>
<dbReference type="InterPro" id="IPR043128">
    <property type="entry name" value="Rev_trsase/Diguanyl_cyclase"/>
</dbReference>
<dbReference type="GO" id="GO:0052621">
    <property type="term" value="F:diguanylate cyclase activity"/>
    <property type="evidence" value="ECO:0007669"/>
    <property type="project" value="UniProtKB-EC"/>
</dbReference>
<protein>
    <recommendedName>
        <fullName evidence="2">diguanylate cyclase</fullName>
        <ecNumber evidence="2">2.7.7.65</ecNumber>
    </recommendedName>
</protein>
<organism evidence="8">
    <name type="scientific">Thiolapillus brandeum</name>
    <dbReference type="NCBI Taxonomy" id="1076588"/>
    <lineage>
        <taxon>Bacteria</taxon>
        <taxon>Pseudomonadati</taxon>
        <taxon>Pseudomonadota</taxon>
        <taxon>Gammaproteobacteria</taxon>
        <taxon>Chromatiales</taxon>
        <taxon>Sedimenticolaceae</taxon>
        <taxon>Thiolapillus</taxon>
    </lineage>
</organism>
<dbReference type="SUPFAM" id="SSF48452">
    <property type="entry name" value="TPR-like"/>
    <property type="match status" value="2"/>
</dbReference>
<evidence type="ECO:0000259" key="7">
    <source>
        <dbReference type="PROSITE" id="PS50887"/>
    </source>
</evidence>
<dbReference type="PROSITE" id="PS50887">
    <property type="entry name" value="GGDEF"/>
    <property type="match status" value="1"/>
</dbReference>
<sequence length="565" mass="63917">MASDDLAPTRQGYVKQDTHHEHSTRMSSSEDKGNRKTRLDSLLEEAEKISKDDPPRAIDLARQAIGLATKTEAAEQAVRARILLAQALMYAGRYQETLDTALPLVSTEDNHFPHLQAEALGVLGNTYQALGMFPESLEALMQKMKILMEEEDQLGAADALHAIGVTYAKMEDHASSLENYLQAYRIKMDQGASPISIAISLNNIGLAHRNLGDFELALEAHHKSVQLMEQEKHLLFSGAARGNLAKALAALGRTEEAMHNFETALKTIQEVDSPYYLSEICRDFAEMEFSQEHLERALELGTRALEIARQTQSKPEIFKAHELLADIHEALGNPTEALHHLRDYHAVEKEVFNAESNARIQGMRIRHDLEQTEKENRIYRLRNVELAQALEEARRLHEKLEKLSQEDQLTGLFNRRYLTQQLKLEFCRSHRNQQPLSVVLCDIDHFKQINDQWSHAMGDQVLKIIAGLLRDNVRKGDLVARYGGEEFVLAFPQTAGREALQACENIRRAIEKHPWSELHPELAVTLSFGISDQTSLKDFEAMLHDADLCLYRAKHNGRNQCVYGG</sequence>
<dbReference type="InterPro" id="IPR019734">
    <property type="entry name" value="TPR_rpt"/>
</dbReference>
<dbReference type="SMART" id="SM00028">
    <property type="entry name" value="TPR"/>
    <property type="match status" value="6"/>
</dbReference>
<dbReference type="SUPFAM" id="SSF55073">
    <property type="entry name" value="Nucleotide cyclase"/>
    <property type="match status" value="1"/>
</dbReference>
<feature type="repeat" description="TPR" evidence="4">
    <location>
        <begin position="198"/>
        <end position="231"/>
    </location>
</feature>
<evidence type="ECO:0000256" key="1">
    <source>
        <dbReference type="ARBA" id="ARBA00001946"/>
    </source>
</evidence>